<feature type="signal peptide" evidence="3">
    <location>
        <begin position="1"/>
        <end position="16"/>
    </location>
</feature>
<dbReference type="PROSITE" id="PS50222">
    <property type="entry name" value="EF_HAND_2"/>
    <property type="match status" value="1"/>
</dbReference>
<keyword evidence="3" id="KW-0732">Signal</keyword>
<proteinExistence type="predicted"/>
<dbReference type="Proteomes" id="UP001432322">
    <property type="component" value="Unassembled WGS sequence"/>
</dbReference>
<dbReference type="InterPro" id="IPR018247">
    <property type="entry name" value="EF_Hand_1_Ca_BS"/>
</dbReference>
<gene>
    <name evidence="5" type="ORF">PFISCL1PPCAC_6206</name>
</gene>
<organism evidence="5 6">
    <name type="scientific">Pristionchus fissidentatus</name>
    <dbReference type="NCBI Taxonomy" id="1538716"/>
    <lineage>
        <taxon>Eukaryota</taxon>
        <taxon>Metazoa</taxon>
        <taxon>Ecdysozoa</taxon>
        <taxon>Nematoda</taxon>
        <taxon>Chromadorea</taxon>
        <taxon>Rhabditida</taxon>
        <taxon>Rhabditina</taxon>
        <taxon>Diplogasteromorpha</taxon>
        <taxon>Diplogasteroidea</taxon>
        <taxon>Neodiplogasteridae</taxon>
        <taxon>Pristionchus</taxon>
    </lineage>
</organism>
<feature type="compositionally biased region" description="Basic and acidic residues" evidence="2">
    <location>
        <begin position="181"/>
        <end position="195"/>
    </location>
</feature>
<dbReference type="AlphaFoldDB" id="A0AAV5V8T3"/>
<dbReference type="EMBL" id="BTSY01000002">
    <property type="protein sequence ID" value="GMT14909.1"/>
    <property type="molecule type" value="Genomic_DNA"/>
</dbReference>
<feature type="non-terminal residue" evidence="5">
    <location>
        <position position="1"/>
    </location>
</feature>
<dbReference type="InterPro" id="IPR002048">
    <property type="entry name" value="EF_hand_dom"/>
</dbReference>
<dbReference type="InterPro" id="IPR011992">
    <property type="entry name" value="EF-hand-dom_pair"/>
</dbReference>
<keyword evidence="1" id="KW-0106">Calcium</keyword>
<dbReference type="Gene3D" id="1.10.238.10">
    <property type="entry name" value="EF-hand"/>
    <property type="match status" value="2"/>
</dbReference>
<evidence type="ECO:0000259" key="4">
    <source>
        <dbReference type="PROSITE" id="PS50222"/>
    </source>
</evidence>
<dbReference type="GO" id="GO:0005509">
    <property type="term" value="F:calcium ion binding"/>
    <property type="evidence" value="ECO:0007669"/>
    <property type="project" value="InterPro"/>
</dbReference>
<reference evidence="5" key="1">
    <citation type="submission" date="2023-10" db="EMBL/GenBank/DDBJ databases">
        <title>Genome assembly of Pristionchus species.</title>
        <authorList>
            <person name="Yoshida K."/>
            <person name="Sommer R.J."/>
        </authorList>
    </citation>
    <scope>NUCLEOTIDE SEQUENCE</scope>
    <source>
        <strain evidence="5">RS5133</strain>
    </source>
</reference>
<evidence type="ECO:0000256" key="3">
    <source>
        <dbReference type="SAM" id="SignalP"/>
    </source>
</evidence>
<accession>A0AAV5V8T3</accession>
<feature type="chain" id="PRO_5043809070" description="EF-hand domain-containing protein" evidence="3">
    <location>
        <begin position="17"/>
        <end position="195"/>
    </location>
</feature>
<name>A0AAV5V8T3_9BILA</name>
<feature type="domain" description="EF-hand" evidence="4">
    <location>
        <begin position="65"/>
        <end position="100"/>
    </location>
</feature>
<dbReference type="Pfam" id="PF13202">
    <property type="entry name" value="EF-hand_5"/>
    <property type="match status" value="1"/>
</dbReference>
<evidence type="ECO:0000313" key="5">
    <source>
        <dbReference type="EMBL" id="GMT14909.1"/>
    </source>
</evidence>
<evidence type="ECO:0000313" key="6">
    <source>
        <dbReference type="Proteomes" id="UP001432322"/>
    </source>
</evidence>
<dbReference type="SUPFAM" id="SSF47473">
    <property type="entry name" value="EF-hand"/>
    <property type="match status" value="1"/>
</dbReference>
<dbReference type="SMART" id="SM00054">
    <property type="entry name" value="EFh"/>
    <property type="match status" value="4"/>
</dbReference>
<keyword evidence="6" id="KW-1185">Reference proteome</keyword>
<comment type="caution">
    <text evidence="5">The sequence shown here is derived from an EMBL/GenBank/DDBJ whole genome shotgun (WGS) entry which is preliminary data.</text>
</comment>
<protein>
    <recommendedName>
        <fullName evidence="4">EF-hand domain-containing protein</fullName>
    </recommendedName>
</protein>
<evidence type="ECO:0000256" key="2">
    <source>
        <dbReference type="SAM" id="MobiDB-lite"/>
    </source>
</evidence>
<evidence type="ECO:0000256" key="1">
    <source>
        <dbReference type="ARBA" id="ARBA00022837"/>
    </source>
</evidence>
<feature type="region of interest" description="Disordered" evidence="2">
    <location>
        <begin position="176"/>
        <end position="195"/>
    </location>
</feature>
<sequence>FFPLLLLLSSLSLSLSAPITPLTEDDLVVPGLSVPEETPKEKFERVDANEDDEINFDEFLHMDYVYEQAKKEEFELLDSNKDGKISKEEYDANLNEQQTKRDEVKKSYFSGIFEEFDWDGGKSLSEEELRKVFHSRFLLEPRANFGHIIAGFDADHSGGLDVNEYTKLDEEFPFDQTDPLKSTKKEKIPEKIKNF</sequence>
<dbReference type="PROSITE" id="PS00018">
    <property type="entry name" value="EF_HAND_1"/>
    <property type="match status" value="1"/>
</dbReference>